<dbReference type="InterPro" id="IPR036890">
    <property type="entry name" value="HATPase_C_sf"/>
</dbReference>
<protein>
    <recommendedName>
        <fullName evidence="2">histidine kinase</fullName>
        <ecNumber evidence="2">2.7.13.3</ecNumber>
    </recommendedName>
</protein>
<dbReference type="InterPro" id="IPR004358">
    <property type="entry name" value="Sig_transdc_His_kin-like_C"/>
</dbReference>
<feature type="modified residue" description="4-aspartylphosphate" evidence="5">
    <location>
        <position position="55"/>
    </location>
</feature>
<dbReference type="SUPFAM" id="SSF47384">
    <property type="entry name" value="Homodimeric domain of signal transducing histidine kinase"/>
    <property type="match status" value="1"/>
</dbReference>
<evidence type="ECO:0000256" key="1">
    <source>
        <dbReference type="ARBA" id="ARBA00000085"/>
    </source>
</evidence>
<dbReference type="Proteomes" id="UP000078543">
    <property type="component" value="Unassembled WGS sequence"/>
</dbReference>
<dbReference type="InterPro" id="IPR005467">
    <property type="entry name" value="His_kinase_dom"/>
</dbReference>
<dbReference type="InterPro" id="IPR036097">
    <property type="entry name" value="HisK_dim/P_sf"/>
</dbReference>
<evidence type="ECO:0000313" key="9">
    <source>
        <dbReference type="Proteomes" id="UP000078543"/>
    </source>
</evidence>
<dbReference type="PROSITE" id="PS50110">
    <property type="entry name" value="RESPONSE_REGULATORY"/>
    <property type="match status" value="2"/>
</dbReference>
<dbReference type="Gene3D" id="3.40.50.2300">
    <property type="match status" value="2"/>
</dbReference>
<dbReference type="FunFam" id="3.30.565.10:FF:000078">
    <property type="entry name" value="Two-component sensor histidine kinase"/>
    <property type="match status" value="1"/>
</dbReference>
<feature type="domain" description="Response regulatory" evidence="7">
    <location>
        <begin position="7"/>
        <end position="122"/>
    </location>
</feature>
<dbReference type="InterPro" id="IPR003661">
    <property type="entry name" value="HisK_dim/P_dom"/>
</dbReference>
<proteinExistence type="predicted"/>
<dbReference type="Gene3D" id="1.10.287.130">
    <property type="match status" value="1"/>
</dbReference>
<comment type="caution">
    <text evidence="8">The sequence shown here is derived from an EMBL/GenBank/DDBJ whole genome shotgun (WGS) entry which is preliminary data.</text>
</comment>
<sequence length="507" mass="54257">MTEQNPSVLVVDDSPEMLDLLREVLGGDYKVRVAIGGGPALKLARQAPPDIVLLDVMMPEMDGYQVCRLLKQDPQLADIPVIFITSMDEVEDEELGFAVGAVDYITKPISPPLVRARVATHVKLMQQRRQAERSARIKADMLAMMSHEIRTPLHGILGTVRLLMDSRLDTEQTNTLKIVHSSGEALLAILNDALDLAKLEAGKLAIDPVRFELAEAVESVVALMESRAREKAVDLVLDVAPGLPGAVIGDPIRLKQVLLNLVGNAIKFTEAGRVTVSVAASANGMITFSVTDTGIGIDPKALPGLFADFVQQDASIARRFGGTGLGLSICKKLVTLMEGDIQVESTPGVGSTFRVRLPMPMAPAATAPSPETPRADDAPLTILVADDNPVNQRLAKVILTQHNHVVHLASDGEAAVKAVAQGRFDVVLMDVRMPVIDGLEATRRIRALSGPAAQTPVLAVTGMALDEELQTCLAAGMTDVVVKPYSRSTLFDAIRRVTADRSPLSQG</sequence>
<dbReference type="EMBL" id="LWQU01000202">
    <property type="protein sequence ID" value="OAN44098.1"/>
    <property type="molecule type" value="Genomic_DNA"/>
</dbReference>
<keyword evidence="3 5" id="KW-0597">Phosphoprotein</keyword>
<comment type="catalytic activity">
    <reaction evidence="1">
        <text>ATP + protein L-histidine = ADP + protein N-phospho-L-histidine.</text>
        <dbReference type="EC" id="2.7.13.3"/>
    </reaction>
</comment>
<dbReference type="RefSeq" id="WP_068504699.1">
    <property type="nucleotide sequence ID" value="NZ_LWQU01000202.1"/>
</dbReference>
<dbReference type="CDD" id="cd17546">
    <property type="entry name" value="REC_hyHK_CKI1_RcsC-like"/>
    <property type="match status" value="1"/>
</dbReference>
<dbReference type="InterPro" id="IPR003594">
    <property type="entry name" value="HATPase_dom"/>
</dbReference>
<dbReference type="CDD" id="cd16922">
    <property type="entry name" value="HATPase_EvgS-ArcB-TorS-like"/>
    <property type="match status" value="1"/>
</dbReference>
<dbReference type="PANTHER" id="PTHR45339">
    <property type="entry name" value="HYBRID SIGNAL TRANSDUCTION HISTIDINE KINASE J"/>
    <property type="match status" value="1"/>
</dbReference>
<dbReference type="PROSITE" id="PS50109">
    <property type="entry name" value="HIS_KIN"/>
    <property type="match status" value="1"/>
</dbReference>
<dbReference type="InterPro" id="IPR011006">
    <property type="entry name" value="CheY-like_superfamily"/>
</dbReference>
<evidence type="ECO:0000256" key="2">
    <source>
        <dbReference type="ARBA" id="ARBA00012438"/>
    </source>
</evidence>
<feature type="modified residue" description="4-aspartylphosphate" evidence="5">
    <location>
        <position position="430"/>
    </location>
</feature>
<dbReference type="CDD" id="cd19920">
    <property type="entry name" value="REC_PA4781-like"/>
    <property type="match status" value="1"/>
</dbReference>
<dbReference type="Pfam" id="PF00072">
    <property type="entry name" value="Response_reg"/>
    <property type="match status" value="2"/>
</dbReference>
<dbReference type="InterPro" id="IPR001789">
    <property type="entry name" value="Sig_transdc_resp-reg_receiver"/>
</dbReference>
<feature type="domain" description="Response regulatory" evidence="7">
    <location>
        <begin position="381"/>
        <end position="498"/>
    </location>
</feature>
<dbReference type="EC" id="2.7.13.3" evidence="2"/>
<dbReference type="SUPFAM" id="SSF52172">
    <property type="entry name" value="CheY-like"/>
    <property type="match status" value="2"/>
</dbReference>
<dbReference type="SMART" id="SM00388">
    <property type="entry name" value="HisKA"/>
    <property type="match status" value="1"/>
</dbReference>
<evidence type="ECO:0000256" key="5">
    <source>
        <dbReference type="PROSITE-ProRule" id="PRU00169"/>
    </source>
</evidence>
<feature type="domain" description="Histidine kinase" evidence="6">
    <location>
        <begin position="144"/>
        <end position="361"/>
    </location>
</feature>
<evidence type="ECO:0000259" key="7">
    <source>
        <dbReference type="PROSITE" id="PS50110"/>
    </source>
</evidence>
<dbReference type="AlphaFoldDB" id="A0A178M7S1"/>
<accession>A0A178M7S1</accession>
<dbReference type="Pfam" id="PF00512">
    <property type="entry name" value="HisKA"/>
    <property type="match status" value="1"/>
</dbReference>
<name>A0A178M7S1_9PROT</name>
<dbReference type="PANTHER" id="PTHR45339:SF1">
    <property type="entry name" value="HYBRID SIGNAL TRANSDUCTION HISTIDINE KINASE J"/>
    <property type="match status" value="1"/>
</dbReference>
<dbReference type="OrthoDB" id="7333841at2"/>
<gene>
    <name evidence="8" type="ORF">A6A05_17780</name>
</gene>
<organism evidence="8 9">
    <name type="scientific">Magnetospirillum moscoviense</name>
    <dbReference type="NCBI Taxonomy" id="1437059"/>
    <lineage>
        <taxon>Bacteria</taxon>
        <taxon>Pseudomonadati</taxon>
        <taxon>Pseudomonadota</taxon>
        <taxon>Alphaproteobacteria</taxon>
        <taxon>Rhodospirillales</taxon>
        <taxon>Rhodospirillaceae</taxon>
        <taxon>Magnetospirillum</taxon>
    </lineage>
</organism>
<keyword evidence="9" id="KW-1185">Reference proteome</keyword>
<dbReference type="CDD" id="cd00082">
    <property type="entry name" value="HisKA"/>
    <property type="match status" value="1"/>
</dbReference>
<dbReference type="Gene3D" id="3.30.565.10">
    <property type="entry name" value="Histidine kinase-like ATPase, C-terminal domain"/>
    <property type="match status" value="1"/>
</dbReference>
<dbReference type="Pfam" id="PF02518">
    <property type="entry name" value="HATPase_c"/>
    <property type="match status" value="1"/>
</dbReference>
<reference evidence="8 9" key="1">
    <citation type="submission" date="2016-04" db="EMBL/GenBank/DDBJ databases">
        <title>Draft genome sequence of freshwater magnetotactic bacteria Magnetospirillum marisnigri SP-1 and Magnetospirillum moscoviense BB-1.</title>
        <authorList>
            <person name="Koziaeva V."/>
            <person name="Dziuba M.V."/>
            <person name="Ivanov T.M."/>
            <person name="Kuznetsov B."/>
            <person name="Grouzdev D.S."/>
        </authorList>
    </citation>
    <scope>NUCLEOTIDE SEQUENCE [LARGE SCALE GENOMIC DNA]</scope>
    <source>
        <strain evidence="8 9">BB-1</strain>
    </source>
</reference>
<evidence type="ECO:0000256" key="3">
    <source>
        <dbReference type="ARBA" id="ARBA00022553"/>
    </source>
</evidence>
<dbReference type="PRINTS" id="PR00344">
    <property type="entry name" value="BCTRLSENSOR"/>
</dbReference>
<dbReference type="SUPFAM" id="SSF55874">
    <property type="entry name" value="ATPase domain of HSP90 chaperone/DNA topoisomerase II/histidine kinase"/>
    <property type="match status" value="1"/>
</dbReference>
<evidence type="ECO:0000256" key="4">
    <source>
        <dbReference type="ARBA" id="ARBA00023012"/>
    </source>
</evidence>
<dbReference type="SMART" id="SM00448">
    <property type="entry name" value="REC"/>
    <property type="match status" value="2"/>
</dbReference>
<evidence type="ECO:0000313" key="8">
    <source>
        <dbReference type="EMBL" id="OAN44098.1"/>
    </source>
</evidence>
<evidence type="ECO:0000259" key="6">
    <source>
        <dbReference type="PROSITE" id="PS50109"/>
    </source>
</evidence>
<dbReference type="STRING" id="1437059.A6A05_17780"/>
<keyword evidence="4" id="KW-0902">Two-component regulatory system</keyword>
<dbReference type="GO" id="GO:0000155">
    <property type="term" value="F:phosphorelay sensor kinase activity"/>
    <property type="evidence" value="ECO:0007669"/>
    <property type="project" value="InterPro"/>
</dbReference>
<dbReference type="SMART" id="SM00387">
    <property type="entry name" value="HATPase_c"/>
    <property type="match status" value="1"/>
</dbReference>